<dbReference type="InterPro" id="IPR011042">
    <property type="entry name" value="6-blade_b-propeller_TolB-like"/>
</dbReference>
<evidence type="ECO:0000259" key="2">
    <source>
        <dbReference type="Pfam" id="PF00326"/>
    </source>
</evidence>
<dbReference type="STRING" id="150146.SAMN05443667_1035"/>
<dbReference type="EMBL" id="FNRD01000003">
    <property type="protein sequence ID" value="SEA25484.1"/>
    <property type="molecule type" value="Genomic_DNA"/>
</dbReference>
<dbReference type="Pfam" id="PF00930">
    <property type="entry name" value="DPPIV_N"/>
    <property type="match status" value="1"/>
</dbReference>
<organism evidence="4 5">
    <name type="scientific">Flavobacterium gillisiae</name>
    <dbReference type="NCBI Taxonomy" id="150146"/>
    <lineage>
        <taxon>Bacteria</taxon>
        <taxon>Pseudomonadati</taxon>
        <taxon>Bacteroidota</taxon>
        <taxon>Flavobacteriia</taxon>
        <taxon>Flavobacteriales</taxon>
        <taxon>Flavobacteriaceae</taxon>
        <taxon>Flavobacterium</taxon>
    </lineage>
</organism>
<dbReference type="InterPro" id="IPR002469">
    <property type="entry name" value="Peptidase_S9B_N"/>
</dbReference>
<evidence type="ECO:0000256" key="1">
    <source>
        <dbReference type="ARBA" id="ARBA00022801"/>
    </source>
</evidence>
<dbReference type="GO" id="GO:0004252">
    <property type="term" value="F:serine-type endopeptidase activity"/>
    <property type="evidence" value="ECO:0007669"/>
    <property type="project" value="TreeGrafter"/>
</dbReference>
<dbReference type="GO" id="GO:0006508">
    <property type="term" value="P:proteolysis"/>
    <property type="evidence" value="ECO:0007669"/>
    <property type="project" value="InterPro"/>
</dbReference>
<sequence length="851" mass="97121">MKKNLKEADYHLWNTLAVDQLSADGKWVSYSLEYPGISDTLFVKNKAKKTTYVIPSGYRGNFTEKQWFACLSSDGALHLINLKNGNKEVMPNVSSYAFLANGSYFAFIKKEKDQTSSLVIRNLEKTTTDTFTGVDQFSVSHKADKLVFNYKDKSKSIVKMLSFEKGYTNTIIAAAQCSGFYNLVWQQKDESIAFLKERSDSNGIKNEILFYSVKNDSLYSFIPEKEKDFPASMGIVNHDIMELTISDDGSKVFFGIKKQSYINLPETTDKVQVWNGNDKFLYPLAQQLEGNEKTAKIAVWFPKKKIYRQISTNELPWIMLTSKQNYAITANPAAYEPQYKMYGDMDYYITNIATGESTPWLRKQSGDVAQMGLSSNEKYICYYRDKNWWVYDIAKSTSSNLTKGMPMEWDNESLDPGNDITSFGNPGWTLDNELIVYDQFDIWIINPESGLKRRITKGREKNISFRLSKISSAEGSLLYNGRNSLTYDLTKQLVLTATGTVDGFKGYFLWSTKTAEKLLAYGSGAFDQLSKASSSETYVCRQMAFDKSPSLIILSAPDFDKQTFLETNVQQKNYYWGTSRMIHYSNSIGQSLNGALFYPANYDPMQKYPMVVYPYEKQSRDLFQYENPSMLNMGGFNVTNFTTRGYFVLLPDIIHVKGDTGISALDCVVAATQKVIDMGIIDKDKIGLTGHSFGGYETNFIITQTDIFAAAVSGAGVSDMVSWYLTMGNFKSKPDMWRSETQQWRMGKSFYDDQQAYYRNSPIVHASNIQTPVLLWSGKLDFQVDWHQNMEFYLALRRLGKKNIMLLYPDEGHAIFGLDNQIDITNKTQDWFDYYLKDKKAIEWINKGVAD</sequence>
<dbReference type="Pfam" id="PF00326">
    <property type="entry name" value="Peptidase_S9"/>
    <property type="match status" value="1"/>
</dbReference>
<dbReference type="InterPro" id="IPR001375">
    <property type="entry name" value="Peptidase_S9_cat"/>
</dbReference>
<dbReference type="Proteomes" id="UP000198951">
    <property type="component" value="Unassembled WGS sequence"/>
</dbReference>
<dbReference type="AlphaFoldDB" id="A0A1H3ZQE5"/>
<dbReference type="PANTHER" id="PTHR42776:SF4">
    <property type="entry name" value="ACYLAMINO-ACID-RELEASING ENZYME"/>
    <property type="match status" value="1"/>
</dbReference>
<keyword evidence="1" id="KW-0378">Hydrolase</keyword>
<dbReference type="SUPFAM" id="SSF82171">
    <property type="entry name" value="DPP6 N-terminal domain-like"/>
    <property type="match status" value="1"/>
</dbReference>
<feature type="domain" description="Peptidase S9 prolyl oligopeptidase catalytic" evidence="2">
    <location>
        <begin position="656"/>
        <end position="838"/>
    </location>
</feature>
<protein>
    <submittedName>
        <fullName evidence="4">Dipeptidyl peptidase IV (DPP IV) N-terminal region</fullName>
    </submittedName>
</protein>
<reference evidence="5" key="1">
    <citation type="submission" date="2016-10" db="EMBL/GenBank/DDBJ databases">
        <authorList>
            <person name="Varghese N."/>
            <person name="Submissions S."/>
        </authorList>
    </citation>
    <scope>NUCLEOTIDE SEQUENCE [LARGE SCALE GENOMIC DNA]</scope>
    <source>
        <strain evidence="5">DSM 22376</strain>
    </source>
</reference>
<gene>
    <name evidence="4" type="ORF">SAMN05443667_1035</name>
</gene>
<feature type="domain" description="Dipeptidylpeptidase IV N-terminal" evidence="3">
    <location>
        <begin position="335"/>
        <end position="433"/>
    </location>
</feature>
<dbReference type="SUPFAM" id="SSF53474">
    <property type="entry name" value="alpha/beta-Hydrolases"/>
    <property type="match status" value="1"/>
</dbReference>
<dbReference type="Gene3D" id="3.40.50.1820">
    <property type="entry name" value="alpha/beta hydrolase"/>
    <property type="match status" value="1"/>
</dbReference>
<evidence type="ECO:0000259" key="3">
    <source>
        <dbReference type="Pfam" id="PF00930"/>
    </source>
</evidence>
<keyword evidence="5" id="KW-1185">Reference proteome</keyword>
<evidence type="ECO:0000313" key="5">
    <source>
        <dbReference type="Proteomes" id="UP000198951"/>
    </source>
</evidence>
<proteinExistence type="predicted"/>
<evidence type="ECO:0000313" key="4">
    <source>
        <dbReference type="EMBL" id="SEA25484.1"/>
    </source>
</evidence>
<accession>A0A1H3ZQE5</accession>
<dbReference type="Gene3D" id="2.120.10.30">
    <property type="entry name" value="TolB, C-terminal domain"/>
    <property type="match status" value="1"/>
</dbReference>
<name>A0A1H3ZQE5_9FLAO</name>
<dbReference type="PANTHER" id="PTHR42776">
    <property type="entry name" value="SERINE PEPTIDASE S9 FAMILY MEMBER"/>
    <property type="match status" value="1"/>
</dbReference>
<dbReference type="InterPro" id="IPR029058">
    <property type="entry name" value="AB_hydrolase_fold"/>
</dbReference>